<proteinExistence type="predicted"/>
<dbReference type="AlphaFoldDB" id="A0A2H1WGN9"/>
<dbReference type="EMBL" id="ODYU01008541">
    <property type="protein sequence ID" value="SOQ52230.1"/>
    <property type="molecule type" value="Genomic_DNA"/>
</dbReference>
<evidence type="ECO:0000313" key="1">
    <source>
        <dbReference type="EMBL" id="SOQ52230.1"/>
    </source>
</evidence>
<reference evidence="1" key="1">
    <citation type="submission" date="2016-07" db="EMBL/GenBank/DDBJ databases">
        <authorList>
            <person name="Bretaudeau A."/>
        </authorList>
    </citation>
    <scope>NUCLEOTIDE SEQUENCE</scope>
    <source>
        <strain evidence="1">Rice</strain>
        <tissue evidence="1">Whole body</tissue>
    </source>
</reference>
<protein>
    <submittedName>
        <fullName evidence="1">SFRICE_016109</fullName>
    </submittedName>
</protein>
<accession>A0A2H1WGN9</accession>
<gene>
    <name evidence="1" type="ORF">SFRICE_016109</name>
</gene>
<name>A0A2H1WGN9_SPOFR</name>
<sequence length="294" mass="32289">MRVCKVSIVGKPSIARIFPQSSQSCFSTNDVLSYVAVDAFGCHQSYIFISTLVETDSVKLCFLYGKMHLSTVSKTVEQKLVVQKPQSNLHTSFIYLALELETGDYMMSPYYLQKYMRTVGAVARQLAAVQRVAGSTPARNNSLCDPLSIVPGLELETGYLPCLFMSMSFRYFGTVANAMITDKLNTVTIPSQVLMTVLVTMSNHPNTSPSWERRERMSDRLLLTKNHPVPTPAFRDGAPFDFLGPFLFMYNDCTVGAVAGQLATAQRVAGSIPARGNSLCDAQIIVSGLGVMCM</sequence>
<organism evidence="1">
    <name type="scientific">Spodoptera frugiperda</name>
    <name type="common">Fall armyworm</name>
    <dbReference type="NCBI Taxonomy" id="7108"/>
    <lineage>
        <taxon>Eukaryota</taxon>
        <taxon>Metazoa</taxon>
        <taxon>Ecdysozoa</taxon>
        <taxon>Arthropoda</taxon>
        <taxon>Hexapoda</taxon>
        <taxon>Insecta</taxon>
        <taxon>Pterygota</taxon>
        <taxon>Neoptera</taxon>
        <taxon>Endopterygota</taxon>
        <taxon>Lepidoptera</taxon>
        <taxon>Glossata</taxon>
        <taxon>Ditrysia</taxon>
        <taxon>Noctuoidea</taxon>
        <taxon>Noctuidae</taxon>
        <taxon>Amphipyrinae</taxon>
        <taxon>Spodoptera</taxon>
    </lineage>
</organism>